<gene>
    <name evidence="1" type="ORF">KFL_004390015</name>
</gene>
<organism evidence="1 2">
    <name type="scientific">Klebsormidium nitens</name>
    <name type="common">Green alga</name>
    <name type="synonym">Ulothrix nitens</name>
    <dbReference type="NCBI Taxonomy" id="105231"/>
    <lineage>
        <taxon>Eukaryota</taxon>
        <taxon>Viridiplantae</taxon>
        <taxon>Streptophyta</taxon>
        <taxon>Klebsormidiophyceae</taxon>
        <taxon>Klebsormidiales</taxon>
        <taxon>Klebsormidiaceae</taxon>
        <taxon>Klebsormidium</taxon>
    </lineage>
</organism>
<protein>
    <recommendedName>
        <fullName evidence="3">EF-hand domain-containing protein</fullName>
    </recommendedName>
</protein>
<dbReference type="Proteomes" id="UP000054558">
    <property type="component" value="Unassembled WGS sequence"/>
</dbReference>
<dbReference type="Gene3D" id="1.10.238.10">
    <property type="entry name" value="EF-hand"/>
    <property type="match status" value="1"/>
</dbReference>
<keyword evidence="2" id="KW-1185">Reference proteome</keyword>
<dbReference type="EMBL" id="DF237388">
    <property type="protein sequence ID" value="GAQ88553.1"/>
    <property type="molecule type" value="Genomic_DNA"/>
</dbReference>
<dbReference type="OrthoDB" id="427950at2759"/>
<evidence type="ECO:0000313" key="1">
    <source>
        <dbReference type="EMBL" id="GAQ88553.1"/>
    </source>
</evidence>
<dbReference type="PROSITE" id="PS00018">
    <property type="entry name" value="EF_HAND_1"/>
    <property type="match status" value="1"/>
</dbReference>
<name>A0A1Y1ID83_KLENI</name>
<dbReference type="AlphaFoldDB" id="A0A1Y1ID83"/>
<sequence length="142" mass="15229">MVAHPNMHLLDVEADFLGSDFWVRKMKHFARQLDADGNGVVNAKDYDLIAQGFIDRGNLTGKNMAAGGRGEDRDGGPHFLGEGIEKRQGTRTACEVVSMFGVHPAPGQAGHGVNILGFQSSASLRLFWRNGGNSSPHSSGQP</sequence>
<evidence type="ECO:0008006" key="3">
    <source>
        <dbReference type="Google" id="ProtNLM"/>
    </source>
</evidence>
<proteinExistence type="predicted"/>
<dbReference type="InterPro" id="IPR018247">
    <property type="entry name" value="EF_Hand_1_Ca_BS"/>
</dbReference>
<accession>A0A1Y1ID83</accession>
<evidence type="ECO:0000313" key="2">
    <source>
        <dbReference type="Proteomes" id="UP000054558"/>
    </source>
</evidence>
<reference evidence="1 2" key="1">
    <citation type="journal article" date="2014" name="Nat. Commun.">
        <title>Klebsormidium flaccidum genome reveals primary factors for plant terrestrial adaptation.</title>
        <authorList>
            <person name="Hori K."/>
            <person name="Maruyama F."/>
            <person name="Fujisawa T."/>
            <person name="Togashi T."/>
            <person name="Yamamoto N."/>
            <person name="Seo M."/>
            <person name="Sato S."/>
            <person name="Yamada T."/>
            <person name="Mori H."/>
            <person name="Tajima N."/>
            <person name="Moriyama T."/>
            <person name="Ikeuchi M."/>
            <person name="Watanabe M."/>
            <person name="Wada H."/>
            <person name="Kobayashi K."/>
            <person name="Saito M."/>
            <person name="Masuda T."/>
            <person name="Sasaki-Sekimoto Y."/>
            <person name="Mashiguchi K."/>
            <person name="Awai K."/>
            <person name="Shimojima M."/>
            <person name="Masuda S."/>
            <person name="Iwai M."/>
            <person name="Nobusawa T."/>
            <person name="Narise T."/>
            <person name="Kondo S."/>
            <person name="Saito H."/>
            <person name="Sato R."/>
            <person name="Murakawa M."/>
            <person name="Ihara Y."/>
            <person name="Oshima-Yamada Y."/>
            <person name="Ohtaka K."/>
            <person name="Satoh M."/>
            <person name="Sonobe K."/>
            <person name="Ishii M."/>
            <person name="Ohtani R."/>
            <person name="Kanamori-Sato M."/>
            <person name="Honoki R."/>
            <person name="Miyazaki D."/>
            <person name="Mochizuki H."/>
            <person name="Umetsu J."/>
            <person name="Higashi K."/>
            <person name="Shibata D."/>
            <person name="Kamiya Y."/>
            <person name="Sato N."/>
            <person name="Nakamura Y."/>
            <person name="Tabata S."/>
            <person name="Ida S."/>
            <person name="Kurokawa K."/>
            <person name="Ohta H."/>
        </authorList>
    </citation>
    <scope>NUCLEOTIDE SEQUENCE [LARGE SCALE GENOMIC DNA]</scope>
    <source>
        <strain evidence="1 2">NIES-2285</strain>
    </source>
</reference>